<feature type="compositionally biased region" description="Basic and acidic residues" evidence="1">
    <location>
        <begin position="13"/>
        <end position="25"/>
    </location>
</feature>
<gene>
    <name evidence="2" type="ORF">QR680_000421</name>
</gene>
<name>A0AA39LE92_9BILA</name>
<organism evidence="2 3">
    <name type="scientific">Steinernema hermaphroditum</name>
    <dbReference type="NCBI Taxonomy" id="289476"/>
    <lineage>
        <taxon>Eukaryota</taxon>
        <taxon>Metazoa</taxon>
        <taxon>Ecdysozoa</taxon>
        <taxon>Nematoda</taxon>
        <taxon>Chromadorea</taxon>
        <taxon>Rhabditida</taxon>
        <taxon>Tylenchina</taxon>
        <taxon>Panagrolaimomorpha</taxon>
        <taxon>Strongyloidoidea</taxon>
        <taxon>Steinernematidae</taxon>
        <taxon>Steinernema</taxon>
    </lineage>
</organism>
<sequence>MGDSVHPTPKNTKPREDNTVDHDENQLTNEIDLDVLMEIQRRERSAAPPREIPEGGLESAADDENSDEQHDSELVVDGQEDYFLDYVDAALKAMDASNRPAAMARIRDVLKSYY</sequence>
<evidence type="ECO:0000256" key="1">
    <source>
        <dbReference type="SAM" id="MobiDB-lite"/>
    </source>
</evidence>
<keyword evidence="3" id="KW-1185">Reference proteome</keyword>
<dbReference type="AlphaFoldDB" id="A0AA39LE92"/>
<dbReference type="EMBL" id="JAUCMV010000005">
    <property type="protein sequence ID" value="KAK0393829.1"/>
    <property type="molecule type" value="Genomic_DNA"/>
</dbReference>
<dbReference type="Proteomes" id="UP001175271">
    <property type="component" value="Unassembled WGS sequence"/>
</dbReference>
<reference evidence="2" key="1">
    <citation type="submission" date="2023-06" db="EMBL/GenBank/DDBJ databases">
        <title>Genomic analysis of the entomopathogenic nematode Steinernema hermaphroditum.</title>
        <authorList>
            <person name="Schwarz E.M."/>
            <person name="Heppert J.K."/>
            <person name="Baniya A."/>
            <person name="Schwartz H.T."/>
            <person name="Tan C.-H."/>
            <person name="Antoshechkin I."/>
            <person name="Sternberg P.W."/>
            <person name="Goodrich-Blair H."/>
            <person name="Dillman A.R."/>
        </authorList>
    </citation>
    <scope>NUCLEOTIDE SEQUENCE</scope>
    <source>
        <strain evidence="2">PS9179</strain>
        <tissue evidence="2">Whole animal</tissue>
    </source>
</reference>
<evidence type="ECO:0000313" key="2">
    <source>
        <dbReference type="EMBL" id="KAK0393829.1"/>
    </source>
</evidence>
<feature type="region of interest" description="Disordered" evidence="1">
    <location>
        <begin position="1"/>
        <end position="77"/>
    </location>
</feature>
<evidence type="ECO:0000313" key="3">
    <source>
        <dbReference type="Proteomes" id="UP001175271"/>
    </source>
</evidence>
<proteinExistence type="predicted"/>
<comment type="caution">
    <text evidence="2">The sequence shown here is derived from an EMBL/GenBank/DDBJ whole genome shotgun (WGS) entry which is preliminary data.</text>
</comment>
<protein>
    <submittedName>
        <fullName evidence="2">Uncharacterized protein</fullName>
    </submittedName>
</protein>
<accession>A0AA39LE92</accession>